<dbReference type="Pfam" id="PF09335">
    <property type="entry name" value="VTT_dom"/>
    <property type="match status" value="1"/>
</dbReference>
<evidence type="ECO:0000256" key="3">
    <source>
        <dbReference type="ARBA" id="ARBA00022475"/>
    </source>
</evidence>
<keyword evidence="3" id="KW-1003">Cell membrane</keyword>
<dbReference type="RefSeq" id="WP_060652715.1">
    <property type="nucleotide sequence ID" value="NZ_AZXY01000007.1"/>
</dbReference>
<feature type="transmembrane region" description="Helical" evidence="7">
    <location>
        <begin position="189"/>
        <end position="207"/>
    </location>
</feature>
<proteinExistence type="inferred from homology"/>
<dbReference type="PANTHER" id="PTHR42709">
    <property type="entry name" value="ALKALINE PHOSPHATASE LIKE PROTEIN"/>
    <property type="match status" value="1"/>
</dbReference>
<comment type="subcellular location">
    <subcellularLocation>
        <location evidence="1">Cell membrane</location>
        <topology evidence="1">Multi-pass membrane protein</topology>
    </subcellularLocation>
</comment>
<reference evidence="9 10" key="2">
    <citation type="journal article" date="2016" name="Genome Announc.">
        <title>Draft Genome Sequence of a Versatile Hydrocarbon-Degrading Bacterium, Rhodococcus pyridinivorans Strain KG-16, Collected from Oil Fields in India.</title>
        <authorList>
            <person name="Aggarwal R.K."/>
            <person name="Dawar C."/>
            <person name="Phanindranath R."/>
            <person name="Mutnuri L."/>
            <person name="Dayal A.M."/>
        </authorList>
    </citation>
    <scope>NUCLEOTIDE SEQUENCE [LARGE SCALE GENOMIC DNA]</scope>
    <source>
        <strain evidence="9 10">KG-16</strain>
    </source>
</reference>
<organism evidence="9 10">
    <name type="scientific">Rhodococcus pyridinivorans KG-16</name>
    <dbReference type="NCBI Taxonomy" id="1441730"/>
    <lineage>
        <taxon>Bacteria</taxon>
        <taxon>Bacillati</taxon>
        <taxon>Actinomycetota</taxon>
        <taxon>Actinomycetes</taxon>
        <taxon>Mycobacteriales</taxon>
        <taxon>Nocardiaceae</taxon>
        <taxon>Rhodococcus</taxon>
    </lineage>
</organism>
<evidence type="ECO:0000313" key="10">
    <source>
        <dbReference type="Proteomes" id="UP000053060"/>
    </source>
</evidence>
<keyword evidence="4 7" id="KW-0812">Transmembrane</keyword>
<dbReference type="AlphaFoldDB" id="A0A0V9UJ65"/>
<dbReference type="Proteomes" id="UP000053060">
    <property type="component" value="Unassembled WGS sequence"/>
</dbReference>
<keyword evidence="6 7" id="KW-0472">Membrane</keyword>
<comment type="caution">
    <text evidence="9">The sequence shown here is derived from an EMBL/GenBank/DDBJ whole genome shotgun (WGS) entry which is preliminary data.</text>
</comment>
<evidence type="ECO:0000256" key="7">
    <source>
        <dbReference type="SAM" id="Phobius"/>
    </source>
</evidence>
<feature type="transmembrane region" description="Helical" evidence="7">
    <location>
        <begin position="65"/>
        <end position="88"/>
    </location>
</feature>
<evidence type="ECO:0000256" key="2">
    <source>
        <dbReference type="ARBA" id="ARBA00010792"/>
    </source>
</evidence>
<dbReference type="EMBL" id="AZXY01000007">
    <property type="protein sequence ID" value="KSZ58045.1"/>
    <property type="molecule type" value="Genomic_DNA"/>
</dbReference>
<dbReference type="PATRIC" id="fig|1441730.3.peg.3316"/>
<dbReference type="GO" id="GO:0005886">
    <property type="term" value="C:plasma membrane"/>
    <property type="evidence" value="ECO:0007669"/>
    <property type="project" value="UniProtKB-SubCell"/>
</dbReference>
<name>A0A0V9UJ65_9NOCA</name>
<comment type="similarity">
    <text evidence="2">Belongs to the DedA family.</text>
</comment>
<evidence type="ECO:0000256" key="6">
    <source>
        <dbReference type="ARBA" id="ARBA00023136"/>
    </source>
</evidence>
<evidence type="ECO:0000256" key="4">
    <source>
        <dbReference type="ARBA" id="ARBA00022692"/>
    </source>
</evidence>
<keyword evidence="5 7" id="KW-1133">Transmembrane helix</keyword>
<sequence length="216" mass="23156">MNFAHTLPQSPTDELDGLAGLSLQLMEMLGAPGAGLAVAAENLFPPIPSEVILPLAGFAASRGEISLVSAVVWTTLGSLVGALLLYLAGRTFGRRRMYAVVERLPLVNTSDLRRGEEWFARHGEKSVLLGRMVPLVRSVISVPAGVEAMPVGRFVVLTVLGSTLWNSIFVLAGYLLGENWGVVEPYADVLQKLVIVAVVAAVAVFVVRRVRSIRAR</sequence>
<feature type="domain" description="VTT" evidence="8">
    <location>
        <begin position="47"/>
        <end position="174"/>
    </location>
</feature>
<dbReference type="InterPro" id="IPR051311">
    <property type="entry name" value="DedA_domain"/>
</dbReference>
<reference evidence="10" key="1">
    <citation type="submission" date="2015-01" db="EMBL/GenBank/DDBJ databases">
        <title>Draft genome sequence of Rhodococcus pyridinivorans strain KG-16, a hydrocarbon-degrading bacterium.</title>
        <authorList>
            <person name="Aggarwal R.K."/>
            <person name="Dawar C."/>
        </authorList>
    </citation>
    <scope>NUCLEOTIDE SEQUENCE [LARGE SCALE GENOMIC DNA]</scope>
    <source>
        <strain evidence="10">KG-16</strain>
    </source>
</reference>
<evidence type="ECO:0000256" key="1">
    <source>
        <dbReference type="ARBA" id="ARBA00004651"/>
    </source>
</evidence>
<protein>
    <submittedName>
        <fullName evidence="9">Membrane protein</fullName>
    </submittedName>
</protein>
<accession>A0A0V9UJ65</accession>
<evidence type="ECO:0000256" key="5">
    <source>
        <dbReference type="ARBA" id="ARBA00022989"/>
    </source>
</evidence>
<evidence type="ECO:0000259" key="8">
    <source>
        <dbReference type="Pfam" id="PF09335"/>
    </source>
</evidence>
<evidence type="ECO:0000313" key="9">
    <source>
        <dbReference type="EMBL" id="KSZ58045.1"/>
    </source>
</evidence>
<dbReference type="InterPro" id="IPR032816">
    <property type="entry name" value="VTT_dom"/>
</dbReference>
<dbReference type="PANTHER" id="PTHR42709:SF6">
    <property type="entry name" value="UNDECAPRENYL PHOSPHATE TRANSPORTER A"/>
    <property type="match status" value="1"/>
</dbReference>
<feature type="transmembrane region" description="Helical" evidence="7">
    <location>
        <begin position="154"/>
        <end position="177"/>
    </location>
</feature>
<gene>
    <name evidence="9" type="ORF">Z045_15955</name>
</gene>